<evidence type="ECO:0000313" key="7">
    <source>
        <dbReference type="EMBL" id="CAE6790930.1"/>
    </source>
</evidence>
<keyword evidence="5" id="KW-0998">Cell outer membrane</keyword>
<organism evidence="7 8">
    <name type="scientific">Xanthomonas arboricola</name>
    <dbReference type="NCBI Taxonomy" id="56448"/>
    <lineage>
        <taxon>Bacteria</taxon>
        <taxon>Pseudomonadati</taxon>
        <taxon>Pseudomonadota</taxon>
        <taxon>Gammaproteobacteria</taxon>
        <taxon>Lysobacterales</taxon>
        <taxon>Lysobacteraceae</taxon>
        <taxon>Xanthomonas</taxon>
    </lineage>
</organism>
<accession>A0AAN2JGS9</accession>
<dbReference type="Proteomes" id="UP000835242">
    <property type="component" value="Chromosome"/>
</dbReference>
<evidence type="ECO:0000256" key="5">
    <source>
        <dbReference type="ARBA" id="ARBA00023237"/>
    </source>
</evidence>
<sequence length="278" mass="30179">MAILFSIQLPRDTTLRAWPFVASLLLPCLAHAQTDLTGSSRLLGDHTDLTVGAAAVAAPRYAGAERARVQANPVLVVQRGMLFFDTARGAGLQFQSDSGFYLSQSLYYDLGRLQRDSDWRPGSRVLAGMGDVPGSVTARTLVMQRITPYMNVNAEAEFALKQDARRNRYRAGVEFTLLHGASDTVTLDLDVHAGDRRFNQAYFGVTDAQAARTRWQAFHTGSGVYAAAVGSSWTHALGDHWATTVSVTGTRYADNATDSPLVARRSFVGGTVAVTYSR</sequence>
<evidence type="ECO:0000256" key="4">
    <source>
        <dbReference type="ARBA" id="ARBA00023136"/>
    </source>
</evidence>
<reference evidence="7 8" key="1">
    <citation type="submission" date="2021-02" db="EMBL/GenBank/DDBJ databases">
        <authorList>
            <person name="Pothier F. J."/>
        </authorList>
    </citation>
    <scope>NUCLEOTIDE SEQUENCE [LARGE SCALE GENOMIC DNA]</scope>
    <source>
        <strain evidence="7 8">1314c</strain>
    </source>
</reference>
<gene>
    <name evidence="7" type="ORF">XA1314C_26260</name>
</gene>
<protein>
    <recommendedName>
        <fullName evidence="9">MipA/OmpV family protein</fullName>
    </recommendedName>
</protein>
<keyword evidence="4" id="KW-0472">Membrane</keyword>
<evidence type="ECO:0000256" key="2">
    <source>
        <dbReference type="ARBA" id="ARBA00005722"/>
    </source>
</evidence>
<dbReference type="InterPro" id="IPR010583">
    <property type="entry name" value="MipA"/>
</dbReference>
<evidence type="ECO:0000256" key="1">
    <source>
        <dbReference type="ARBA" id="ARBA00004442"/>
    </source>
</evidence>
<feature type="chain" id="PRO_5042793588" description="MipA/OmpV family protein" evidence="6">
    <location>
        <begin position="33"/>
        <end position="278"/>
    </location>
</feature>
<evidence type="ECO:0000313" key="8">
    <source>
        <dbReference type="Proteomes" id="UP000835242"/>
    </source>
</evidence>
<dbReference type="AlphaFoldDB" id="A0AAN2JGS9"/>
<evidence type="ECO:0008006" key="9">
    <source>
        <dbReference type="Google" id="ProtNLM"/>
    </source>
</evidence>
<dbReference type="EMBL" id="HG992337">
    <property type="protein sequence ID" value="CAE6790915.1"/>
    <property type="molecule type" value="Genomic_DNA"/>
</dbReference>
<comment type="similarity">
    <text evidence="2">Belongs to the MipA/OmpV family.</text>
</comment>
<dbReference type="PANTHER" id="PTHR38776">
    <property type="entry name" value="MLTA-INTERACTING PROTEIN-RELATED"/>
    <property type="match status" value="1"/>
</dbReference>
<proteinExistence type="inferred from homology"/>
<evidence type="ECO:0000256" key="6">
    <source>
        <dbReference type="SAM" id="SignalP"/>
    </source>
</evidence>
<evidence type="ECO:0000256" key="3">
    <source>
        <dbReference type="ARBA" id="ARBA00022729"/>
    </source>
</evidence>
<keyword evidence="3 6" id="KW-0732">Signal</keyword>
<dbReference type="RefSeq" id="WP_102253795.1">
    <property type="nucleotide sequence ID" value="NZ_CP138376.1"/>
</dbReference>
<comment type="subcellular location">
    <subcellularLocation>
        <location evidence="1">Cell outer membrane</location>
    </subcellularLocation>
</comment>
<dbReference type="GO" id="GO:0009279">
    <property type="term" value="C:cell outer membrane"/>
    <property type="evidence" value="ECO:0007669"/>
    <property type="project" value="UniProtKB-SubCell"/>
</dbReference>
<name>A0AAN2JGS9_9XANT</name>
<dbReference type="EMBL" id="HG992337">
    <property type="protein sequence ID" value="CAE6790930.1"/>
    <property type="molecule type" value="Genomic_DNA"/>
</dbReference>
<dbReference type="PANTHER" id="PTHR38776:SF1">
    <property type="entry name" value="MLTA-INTERACTING PROTEIN-RELATED"/>
    <property type="match status" value="1"/>
</dbReference>
<feature type="signal peptide" evidence="6">
    <location>
        <begin position="1"/>
        <end position="32"/>
    </location>
</feature>
<dbReference type="Pfam" id="PF06629">
    <property type="entry name" value="MipA"/>
    <property type="match status" value="1"/>
</dbReference>